<evidence type="ECO:0000313" key="2">
    <source>
        <dbReference type="EMBL" id="MFD1785656.1"/>
    </source>
</evidence>
<dbReference type="Proteomes" id="UP001597237">
    <property type="component" value="Unassembled WGS sequence"/>
</dbReference>
<protein>
    <submittedName>
        <fullName evidence="2">Lasso peptide biosynthesis B2 protein</fullName>
    </submittedName>
</protein>
<dbReference type="RefSeq" id="WP_377281693.1">
    <property type="nucleotide sequence ID" value="NZ_JBHRSI010000004.1"/>
</dbReference>
<name>A0ABW4N6L6_9CAUL</name>
<proteinExistence type="predicted"/>
<gene>
    <name evidence="2" type="ORF">ACFSC0_19835</name>
</gene>
<dbReference type="NCBIfam" id="NF033537">
    <property type="entry name" value="lasso_biosyn_B2"/>
    <property type="match status" value="1"/>
</dbReference>
<dbReference type="Pfam" id="PF13471">
    <property type="entry name" value="Transglut_core3"/>
    <property type="match status" value="1"/>
</dbReference>
<dbReference type="EMBL" id="JBHUEY010000012">
    <property type="protein sequence ID" value="MFD1785656.1"/>
    <property type="molecule type" value="Genomic_DNA"/>
</dbReference>
<dbReference type="InterPro" id="IPR032708">
    <property type="entry name" value="McjB_C"/>
</dbReference>
<organism evidence="2 3">
    <name type="scientific">Phenylobacterium terrae</name>
    <dbReference type="NCBI Taxonomy" id="2665495"/>
    <lineage>
        <taxon>Bacteria</taxon>
        <taxon>Pseudomonadati</taxon>
        <taxon>Pseudomonadota</taxon>
        <taxon>Alphaproteobacteria</taxon>
        <taxon>Caulobacterales</taxon>
        <taxon>Caulobacteraceae</taxon>
        <taxon>Phenylobacterium</taxon>
    </lineage>
</organism>
<comment type="caution">
    <text evidence="2">The sequence shown here is derived from an EMBL/GenBank/DDBJ whole genome shotgun (WGS) entry which is preliminary data.</text>
</comment>
<sequence>MSAPATDRREAWIGDDLVILDLAADRYDCAQAARRSAARPHASADAAAAGAPADLEALPPGPDVLRPVEGLALILSLLDLVRLYPGRGLAGVLGAVERRRRAGPADPEAVLRIARAFRRLAIWLPISRKCLVRSFVLARLLQRCGHGCAWVVGVRTWPFAAHCWLQHGRVVLDDRPERLAPYAVIHQVSA</sequence>
<accession>A0ABW4N6L6</accession>
<evidence type="ECO:0000259" key="1">
    <source>
        <dbReference type="Pfam" id="PF13471"/>
    </source>
</evidence>
<feature type="domain" description="Microcin J25-processing protein McjB C-terminal" evidence="1">
    <location>
        <begin position="75"/>
        <end position="185"/>
    </location>
</feature>
<evidence type="ECO:0000313" key="3">
    <source>
        <dbReference type="Proteomes" id="UP001597237"/>
    </source>
</evidence>
<reference evidence="3" key="1">
    <citation type="journal article" date="2019" name="Int. J. Syst. Evol. Microbiol.">
        <title>The Global Catalogue of Microorganisms (GCM) 10K type strain sequencing project: providing services to taxonomists for standard genome sequencing and annotation.</title>
        <authorList>
            <consortium name="The Broad Institute Genomics Platform"/>
            <consortium name="The Broad Institute Genome Sequencing Center for Infectious Disease"/>
            <person name="Wu L."/>
            <person name="Ma J."/>
        </authorList>
    </citation>
    <scope>NUCLEOTIDE SEQUENCE [LARGE SCALE GENOMIC DNA]</scope>
    <source>
        <strain evidence="3">DFY28</strain>
    </source>
</reference>
<dbReference type="InterPro" id="IPR053521">
    <property type="entry name" value="McjB-like"/>
</dbReference>
<keyword evidence="3" id="KW-1185">Reference proteome</keyword>